<comment type="catalytic activity">
    <reaction evidence="1">
        <text>ATP-dependent breakage, passage and rejoining of double-stranded DNA.</text>
        <dbReference type="EC" id="5.6.2.2"/>
    </reaction>
</comment>
<evidence type="ECO:0000313" key="12">
    <source>
        <dbReference type="Proteomes" id="UP000190669"/>
    </source>
</evidence>
<reference evidence="11 13" key="2">
    <citation type="submission" date="2018-06" db="EMBL/GenBank/DDBJ databases">
        <authorList>
            <consortium name="Pathogen Informatics"/>
            <person name="Doyle S."/>
        </authorList>
    </citation>
    <scope>NUCLEOTIDE SEQUENCE [LARGE SCALE GENOMIC DNA]</scope>
    <source>
        <strain evidence="11 13">NCTC11212</strain>
    </source>
</reference>
<sequence length="342" mass="39718">MTENYNVLEHIRKRPGMYIGALDNSGFNELIHYLIQDFIAIEFYEVICILYKNNRVIIESKSTKSSTLLSNAIKNINNYKDSHFYLSIACLVALSDFLKIEINENFVLSSNKGIFKIENEIINDEARKIKFDFTIDKDIFKNLNLSYPHLNTLLRRYGFLNSELKIKSIDKSSTELQINIFHYPKGLSEIIDFEIEKNFRYNSPFFKLNLNKKTDFSYSLSLAFVEGLSLKPRIKVYANYKETILGGSLLNGILQGFKKFLKEEAVKSNLKLNISNTKLKNHLLLYASVNGELSFLGATRWKLGTPKVQSEIKEFVYQELKFYFSDKKDKLNDIIDILQSSY</sequence>
<dbReference type="SUPFAM" id="SSF55874">
    <property type="entry name" value="ATPase domain of HSP90 chaperone/DNA topoisomerase II/histidine kinase"/>
    <property type="match status" value="1"/>
</dbReference>
<evidence type="ECO:0000256" key="5">
    <source>
        <dbReference type="ARBA" id="ARBA00022840"/>
    </source>
</evidence>
<evidence type="ECO:0000259" key="9">
    <source>
        <dbReference type="Pfam" id="PF00204"/>
    </source>
</evidence>
<dbReference type="GO" id="GO:0005524">
    <property type="term" value="F:ATP binding"/>
    <property type="evidence" value="ECO:0007669"/>
    <property type="project" value="UniProtKB-KW"/>
</dbReference>
<dbReference type="EMBL" id="FUZE01000002">
    <property type="protein sequence ID" value="SKB51235.1"/>
    <property type="molecule type" value="Genomic_DNA"/>
</dbReference>
<dbReference type="InterPro" id="IPR036890">
    <property type="entry name" value="HATPase_C_sf"/>
</dbReference>
<dbReference type="Proteomes" id="UP000190669">
    <property type="component" value="Unassembled WGS sequence"/>
</dbReference>
<keyword evidence="4" id="KW-0547">Nucleotide-binding</keyword>
<dbReference type="InterPro" id="IPR013506">
    <property type="entry name" value="Topo_IIA_bsu_dom2"/>
</dbReference>
<comment type="similarity">
    <text evidence="2">Belongs to the type II topoisomerase GyrB family.</text>
</comment>
<dbReference type="Pfam" id="PF00204">
    <property type="entry name" value="DNA_gyraseB"/>
    <property type="match status" value="1"/>
</dbReference>
<gene>
    <name evidence="11" type="primary">parE</name>
    <name evidence="11" type="ORF">NCTC11212_01484</name>
    <name evidence="10" type="ORF">SAMN05421800_102353</name>
</gene>
<keyword evidence="8 11" id="KW-0413">Isomerase</keyword>
<dbReference type="Proteomes" id="UP000251937">
    <property type="component" value="Unassembled WGS sequence"/>
</dbReference>
<evidence type="ECO:0000313" key="13">
    <source>
        <dbReference type="Proteomes" id="UP000251937"/>
    </source>
</evidence>
<dbReference type="AlphaFoldDB" id="A0AAX2IJF2"/>
<keyword evidence="6" id="KW-0799">Topoisomerase</keyword>
<evidence type="ECO:0000313" key="11">
    <source>
        <dbReference type="EMBL" id="SQA88927.1"/>
    </source>
</evidence>
<evidence type="ECO:0000256" key="3">
    <source>
        <dbReference type="ARBA" id="ARBA00012895"/>
    </source>
</evidence>
<dbReference type="GO" id="GO:0006265">
    <property type="term" value="P:DNA topological change"/>
    <property type="evidence" value="ECO:0007669"/>
    <property type="project" value="InterPro"/>
</dbReference>
<evidence type="ECO:0000256" key="8">
    <source>
        <dbReference type="ARBA" id="ARBA00023235"/>
    </source>
</evidence>
<keyword evidence="7" id="KW-0238">DNA-binding</keyword>
<name>A0AAX2IJF2_9FLAO</name>
<dbReference type="PANTHER" id="PTHR45866:SF1">
    <property type="entry name" value="DNA GYRASE SUBUNIT B, MITOCHONDRIAL"/>
    <property type="match status" value="1"/>
</dbReference>
<feature type="domain" description="DNA topoisomerase type IIA subunit B" evidence="9">
    <location>
        <begin position="189"/>
        <end position="338"/>
    </location>
</feature>
<organism evidence="11 13">
    <name type="scientific">Chryseobacterium balustinum</name>
    <dbReference type="NCBI Taxonomy" id="246"/>
    <lineage>
        <taxon>Bacteria</taxon>
        <taxon>Pseudomonadati</taxon>
        <taxon>Bacteroidota</taxon>
        <taxon>Flavobacteriia</taxon>
        <taxon>Flavobacteriales</taxon>
        <taxon>Weeksellaceae</taxon>
        <taxon>Chryseobacterium group</taxon>
        <taxon>Chryseobacterium</taxon>
    </lineage>
</organism>
<keyword evidence="5" id="KW-0067">ATP-binding</keyword>
<evidence type="ECO:0000256" key="4">
    <source>
        <dbReference type="ARBA" id="ARBA00022741"/>
    </source>
</evidence>
<dbReference type="GO" id="GO:0003677">
    <property type="term" value="F:DNA binding"/>
    <property type="evidence" value="ECO:0007669"/>
    <property type="project" value="UniProtKB-KW"/>
</dbReference>
<evidence type="ECO:0000256" key="1">
    <source>
        <dbReference type="ARBA" id="ARBA00000185"/>
    </source>
</evidence>
<protein>
    <recommendedName>
        <fullName evidence="3">DNA topoisomerase (ATP-hydrolyzing)</fullName>
        <ecNumber evidence="3">5.6.2.2</ecNumber>
    </recommendedName>
</protein>
<dbReference type="EC" id="5.6.2.2" evidence="3"/>
<dbReference type="Gene3D" id="3.30.230.10">
    <property type="match status" value="1"/>
</dbReference>
<dbReference type="InterPro" id="IPR014721">
    <property type="entry name" value="Ribsml_uS5_D2-typ_fold_subgr"/>
</dbReference>
<evidence type="ECO:0000256" key="2">
    <source>
        <dbReference type="ARBA" id="ARBA00010708"/>
    </source>
</evidence>
<comment type="caution">
    <text evidence="11">The sequence shown here is derived from an EMBL/GenBank/DDBJ whole genome shotgun (WGS) entry which is preliminary data.</text>
</comment>
<dbReference type="Gene3D" id="3.30.565.10">
    <property type="entry name" value="Histidine kinase-like ATPase, C-terminal domain"/>
    <property type="match status" value="1"/>
</dbReference>
<dbReference type="GO" id="GO:0003918">
    <property type="term" value="F:DNA topoisomerase type II (double strand cut, ATP-hydrolyzing) activity"/>
    <property type="evidence" value="ECO:0007669"/>
    <property type="project" value="UniProtKB-EC"/>
</dbReference>
<accession>A0AAX2IJF2</accession>
<evidence type="ECO:0000313" key="10">
    <source>
        <dbReference type="EMBL" id="SKB51235.1"/>
    </source>
</evidence>
<dbReference type="RefSeq" id="WP_079464253.1">
    <property type="nucleotide sequence ID" value="NZ_CP033934.1"/>
</dbReference>
<dbReference type="SUPFAM" id="SSF54211">
    <property type="entry name" value="Ribosomal protein S5 domain 2-like"/>
    <property type="match status" value="1"/>
</dbReference>
<keyword evidence="12" id="KW-1185">Reference proteome</keyword>
<reference evidence="10 12" key="1">
    <citation type="submission" date="2017-02" db="EMBL/GenBank/DDBJ databases">
        <authorList>
            <person name="Varghese N."/>
            <person name="Submissions S."/>
        </authorList>
    </citation>
    <scope>NUCLEOTIDE SEQUENCE [LARGE SCALE GENOMIC DNA]</scope>
    <source>
        <strain evidence="10 12">DSM 16775</strain>
    </source>
</reference>
<dbReference type="InterPro" id="IPR020568">
    <property type="entry name" value="Ribosomal_Su5_D2-typ_SF"/>
</dbReference>
<dbReference type="PANTHER" id="PTHR45866">
    <property type="entry name" value="DNA GYRASE/TOPOISOMERASE SUBUNIT B"/>
    <property type="match status" value="1"/>
</dbReference>
<proteinExistence type="inferred from homology"/>
<evidence type="ECO:0000256" key="7">
    <source>
        <dbReference type="ARBA" id="ARBA00023125"/>
    </source>
</evidence>
<dbReference type="EMBL" id="UAVR01000008">
    <property type="protein sequence ID" value="SQA88927.1"/>
    <property type="molecule type" value="Genomic_DNA"/>
</dbReference>
<dbReference type="KEGG" id="cbp:EB354_16065"/>
<evidence type="ECO:0000256" key="6">
    <source>
        <dbReference type="ARBA" id="ARBA00023029"/>
    </source>
</evidence>